<dbReference type="RefSeq" id="XP_007716269.1">
    <property type="nucleotide sequence ID" value="XM_007718079.1"/>
</dbReference>
<dbReference type="AlphaFoldDB" id="W6YE22"/>
<evidence type="ECO:0000256" key="1">
    <source>
        <dbReference type="SAM" id="MobiDB-lite"/>
    </source>
</evidence>
<reference evidence="2 3" key="1">
    <citation type="journal article" date="2013" name="PLoS Genet.">
        <title>Comparative genome structure, secondary metabolite, and effector coding capacity across Cochliobolus pathogens.</title>
        <authorList>
            <person name="Condon B.J."/>
            <person name="Leng Y."/>
            <person name="Wu D."/>
            <person name="Bushley K.E."/>
            <person name="Ohm R.A."/>
            <person name="Otillar R."/>
            <person name="Martin J."/>
            <person name="Schackwitz W."/>
            <person name="Grimwood J."/>
            <person name="MohdZainudin N."/>
            <person name="Xue C."/>
            <person name="Wang R."/>
            <person name="Manning V.A."/>
            <person name="Dhillon B."/>
            <person name="Tu Z.J."/>
            <person name="Steffenson B.J."/>
            <person name="Salamov A."/>
            <person name="Sun H."/>
            <person name="Lowry S."/>
            <person name="LaButti K."/>
            <person name="Han J."/>
            <person name="Copeland A."/>
            <person name="Lindquist E."/>
            <person name="Barry K."/>
            <person name="Schmutz J."/>
            <person name="Baker S.E."/>
            <person name="Ciuffetti L.M."/>
            <person name="Grigoriev I.V."/>
            <person name="Zhong S."/>
            <person name="Turgeon B.G."/>
        </authorList>
    </citation>
    <scope>NUCLEOTIDE SEQUENCE [LARGE SCALE GENOMIC DNA]</scope>
    <source>
        <strain evidence="2 3">26-R-13</strain>
    </source>
</reference>
<evidence type="ECO:0000313" key="3">
    <source>
        <dbReference type="Proteomes" id="UP000053841"/>
    </source>
</evidence>
<gene>
    <name evidence="2" type="ORF">COCCADRAFT_106575</name>
</gene>
<sequence>LPTSLSSLSPSKSRLTNPSHHRLTTPLHPSRPPDSRPHAPAGPPGALRLPSTKAEEISPHPHPTNNTQPTTPCSGPLKKLV</sequence>
<protein>
    <submittedName>
        <fullName evidence="2">Uncharacterized protein</fullName>
    </submittedName>
</protein>
<proteinExistence type="predicted"/>
<feature type="region of interest" description="Disordered" evidence="1">
    <location>
        <begin position="1"/>
        <end position="81"/>
    </location>
</feature>
<keyword evidence="3" id="KW-1185">Reference proteome</keyword>
<name>W6YE22_COCC2</name>
<accession>W6YE22</accession>
<feature type="non-terminal residue" evidence="2">
    <location>
        <position position="1"/>
    </location>
</feature>
<dbReference type="GeneID" id="19143421"/>
<dbReference type="Proteomes" id="UP000053841">
    <property type="component" value="Unassembled WGS sequence"/>
</dbReference>
<organism evidence="2 3">
    <name type="scientific">Cochliobolus carbonum (strain 26-R-13)</name>
    <name type="common">Maize leaf spot fungus</name>
    <name type="synonym">Bipolaris zeicola</name>
    <dbReference type="NCBI Taxonomy" id="930089"/>
    <lineage>
        <taxon>Eukaryota</taxon>
        <taxon>Fungi</taxon>
        <taxon>Dikarya</taxon>
        <taxon>Ascomycota</taxon>
        <taxon>Pezizomycotina</taxon>
        <taxon>Dothideomycetes</taxon>
        <taxon>Pleosporomycetidae</taxon>
        <taxon>Pleosporales</taxon>
        <taxon>Pleosporineae</taxon>
        <taxon>Pleosporaceae</taxon>
        <taxon>Bipolaris</taxon>
    </lineage>
</organism>
<evidence type="ECO:0000313" key="2">
    <source>
        <dbReference type="EMBL" id="EUC29431.1"/>
    </source>
</evidence>
<feature type="compositionally biased region" description="Low complexity" evidence="1">
    <location>
        <begin position="1"/>
        <end position="16"/>
    </location>
</feature>
<dbReference type="HOGENOM" id="CLU_2580192_0_0_1"/>
<dbReference type="KEGG" id="bze:COCCADRAFT_106575"/>
<dbReference type="EMBL" id="KI964748">
    <property type="protein sequence ID" value="EUC29431.1"/>
    <property type="molecule type" value="Genomic_DNA"/>
</dbReference>
<feature type="compositionally biased region" description="Low complexity" evidence="1">
    <location>
        <begin position="63"/>
        <end position="72"/>
    </location>
</feature>